<feature type="domain" description="Thiolase C-terminal" evidence="2">
    <location>
        <begin position="224"/>
        <end position="355"/>
    </location>
</feature>
<keyword evidence="4" id="KW-1185">Reference proteome</keyword>
<name>A0ABU1FCY4_9RHOB</name>
<dbReference type="InterPro" id="IPR016039">
    <property type="entry name" value="Thiolase-like"/>
</dbReference>
<dbReference type="RefSeq" id="WP_310458877.1">
    <property type="nucleotide sequence ID" value="NZ_JAVKPH010000032.1"/>
</dbReference>
<evidence type="ECO:0000259" key="2">
    <source>
        <dbReference type="Pfam" id="PF22691"/>
    </source>
</evidence>
<dbReference type="PANTHER" id="PTHR42870:SF1">
    <property type="entry name" value="NON-SPECIFIC LIPID-TRANSFER PROTEIN-LIKE 2"/>
    <property type="match status" value="1"/>
</dbReference>
<organism evidence="3 4">
    <name type="scientific">Ruixingdingia sedimenti</name>
    <dbReference type="NCBI Taxonomy" id="3073604"/>
    <lineage>
        <taxon>Bacteria</taxon>
        <taxon>Pseudomonadati</taxon>
        <taxon>Pseudomonadota</taxon>
        <taxon>Alphaproteobacteria</taxon>
        <taxon>Rhodobacterales</taxon>
        <taxon>Paracoccaceae</taxon>
        <taxon>Ruixingdingia</taxon>
    </lineage>
</organism>
<comment type="caution">
    <text evidence="3">The sequence shown here is derived from an EMBL/GenBank/DDBJ whole genome shotgun (WGS) entry which is preliminary data.</text>
</comment>
<evidence type="ECO:0000313" key="4">
    <source>
        <dbReference type="Proteomes" id="UP001247754"/>
    </source>
</evidence>
<proteinExistence type="predicted"/>
<dbReference type="SUPFAM" id="SSF53901">
    <property type="entry name" value="Thiolase-like"/>
    <property type="match status" value="1"/>
</dbReference>
<sequence>MAGSGRQAHIHGAAITTSWRDASRSLTDLIFDGVSAALADAGTPIAAVDSVVLAAHDLIDGRSLSSMVTAPAAGAYLRDEIRLSEDGLAAASFGAARIEAGESAVTIVAAWGRASEGDPAAVSRAGFDPFLQQPFGLSDTEVSAFRLSRWMARHGDAAEARAEAARSRRARAAANPAALRADSGARHESFPLRPGEGPRRADVVAAMVIGAAPGAVRIAGVGHGTDATAVGDRDLLAMPALRTATGAALAAAGLTLGDIGLYEIDGMTLADEALALESLGLCPPGGGFRALTADHVNPSGGSEAGWCYPAMGLVRLIDCYTRLRAAAAPTAGTPRRALATGLGAGGAQTATAMILEAA</sequence>
<accession>A0ABU1FCY4</accession>
<feature type="region of interest" description="Disordered" evidence="1">
    <location>
        <begin position="176"/>
        <end position="196"/>
    </location>
</feature>
<dbReference type="InterPro" id="IPR055140">
    <property type="entry name" value="Thiolase_C_2"/>
</dbReference>
<dbReference type="PANTHER" id="PTHR42870">
    <property type="entry name" value="ACETYL-COA C-ACETYLTRANSFERASE"/>
    <property type="match status" value="1"/>
</dbReference>
<evidence type="ECO:0000313" key="3">
    <source>
        <dbReference type="EMBL" id="MDR5654726.1"/>
    </source>
</evidence>
<protein>
    <recommendedName>
        <fullName evidence="2">Thiolase C-terminal domain-containing protein</fullName>
    </recommendedName>
</protein>
<evidence type="ECO:0000256" key="1">
    <source>
        <dbReference type="SAM" id="MobiDB-lite"/>
    </source>
</evidence>
<dbReference type="Proteomes" id="UP001247754">
    <property type="component" value="Unassembled WGS sequence"/>
</dbReference>
<dbReference type="EMBL" id="JAVKPH010000032">
    <property type="protein sequence ID" value="MDR5654726.1"/>
    <property type="molecule type" value="Genomic_DNA"/>
</dbReference>
<dbReference type="Gene3D" id="3.40.47.10">
    <property type="match status" value="1"/>
</dbReference>
<gene>
    <name evidence="3" type="ORF">RGD00_19115</name>
</gene>
<reference evidence="3 4" key="1">
    <citation type="submission" date="2023-09" db="EMBL/GenBank/DDBJ databases">
        <title>Xinfangfangia sedmenti sp. nov., isolated the sedment.</title>
        <authorList>
            <person name="Xu L."/>
        </authorList>
    </citation>
    <scope>NUCLEOTIDE SEQUENCE [LARGE SCALE GENOMIC DNA]</scope>
    <source>
        <strain evidence="3 4">LG-4</strain>
    </source>
</reference>
<feature type="compositionally biased region" description="Basic and acidic residues" evidence="1">
    <location>
        <begin position="183"/>
        <end position="196"/>
    </location>
</feature>
<dbReference type="Pfam" id="PF22691">
    <property type="entry name" value="Thiolase_C_1"/>
    <property type="match status" value="1"/>
</dbReference>